<dbReference type="PRINTS" id="PR00033">
    <property type="entry name" value="HTHASNC"/>
</dbReference>
<name>A0A9D1PDE8_9FIRM</name>
<dbReference type="CDD" id="cd00090">
    <property type="entry name" value="HTH_ARSR"/>
    <property type="match status" value="1"/>
</dbReference>
<accession>A0A9D1PDE8</accession>
<evidence type="ECO:0000313" key="5">
    <source>
        <dbReference type="EMBL" id="HIV38736.1"/>
    </source>
</evidence>
<dbReference type="InterPro" id="IPR036388">
    <property type="entry name" value="WH-like_DNA-bd_sf"/>
</dbReference>
<dbReference type="InterPro" id="IPR019887">
    <property type="entry name" value="Tscrpt_reg_AsnC/Lrp_C"/>
</dbReference>
<dbReference type="Pfam" id="PF13412">
    <property type="entry name" value="HTH_24"/>
    <property type="match status" value="1"/>
</dbReference>
<dbReference type="EMBL" id="DXIQ01000043">
    <property type="protein sequence ID" value="HIV38736.1"/>
    <property type="molecule type" value="Genomic_DNA"/>
</dbReference>
<dbReference type="PANTHER" id="PTHR30154:SF53">
    <property type="entry name" value="HTH-TYPE TRANSCRIPTIONAL REGULATOR LRPC"/>
    <property type="match status" value="1"/>
</dbReference>
<keyword evidence="1" id="KW-0805">Transcription regulation</keyword>
<dbReference type="Pfam" id="PF01037">
    <property type="entry name" value="AsnC_trans_reg"/>
    <property type="match status" value="1"/>
</dbReference>
<feature type="domain" description="HTH asnC-type" evidence="4">
    <location>
        <begin position="6"/>
        <end position="67"/>
    </location>
</feature>
<protein>
    <submittedName>
        <fullName evidence="5">Lrp/AsnC family transcriptional regulator</fullName>
    </submittedName>
</protein>
<dbReference type="SMART" id="SM00344">
    <property type="entry name" value="HTH_ASNC"/>
    <property type="match status" value="1"/>
</dbReference>
<gene>
    <name evidence="5" type="ORF">H9747_07020</name>
</gene>
<reference evidence="5" key="1">
    <citation type="journal article" date="2021" name="PeerJ">
        <title>Extensive microbial diversity within the chicken gut microbiome revealed by metagenomics and culture.</title>
        <authorList>
            <person name="Gilroy R."/>
            <person name="Ravi A."/>
            <person name="Getino M."/>
            <person name="Pursley I."/>
            <person name="Horton D.L."/>
            <person name="Alikhan N.F."/>
            <person name="Baker D."/>
            <person name="Gharbi K."/>
            <person name="Hall N."/>
            <person name="Watson M."/>
            <person name="Adriaenssens E.M."/>
            <person name="Foster-Nyarko E."/>
            <person name="Jarju S."/>
            <person name="Secka A."/>
            <person name="Antonio M."/>
            <person name="Oren A."/>
            <person name="Chaudhuri R.R."/>
            <person name="La Ragione R."/>
            <person name="Hildebrand F."/>
            <person name="Pallen M.J."/>
        </authorList>
    </citation>
    <scope>NUCLEOTIDE SEQUENCE</scope>
    <source>
        <strain evidence="5">CHK195-9823</strain>
    </source>
</reference>
<dbReference type="InterPro" id="IPR036390">
    <property type="entry name" value="WH_DNA-bd_sf"/>
</dbReference>
<evidence type="ECO:0000256" key="3">
    <source>
        <dbReference type="ARBA" id="ARBA00023163"/>
    </source>
</evidence>
<keyword evidence="3" id="KW-0804">Transcription</keyword>
<evidence type="ECO:0000256" key="1">
    <source>
        <dbReference type="ARBA" id="ARBA00023015"/>
    </source>
</evidence>
<dbReference type="SUPFAM" id="SSF46785">
    <property type="entry name" value="Winged helix' DNA-binding domain"/>
    <property type="match status" value="1"/>
</dbReference>
<proteinExistence type="predicted"/>
<dbReference type="PANTHER" id="PTHR30154">
    <property type="entry name" value="LEUCINE-RESPONSIVE REGULATORY PROTEIN"/>
    <property type="match status" value="1"/>
</dbReference>
<dbReference type="AlphaFoldDB" id="A0A9D1PDE8"/>
<dbReference type="InterPro" id="IPR000485">
    <property type="entry name" value="AsnC-type_HTH_dom"/>
</dbReference>
<evidence type="ECO:0000259" key="4">
    <source>
        <dbReference type="PROSITE" id="PS50956"/>
    </source>
</evidence>
<dbReference type="Gene3D" id="3.30.70.920">
    <property type="match status" value="1"/>
</dbReference>
<keyword evidence="2" id="KW-0238">DNA-binding</keyword>
<comment type="caution">
    <text evidence="5">The sequence shown here is derived from an EMBL/GenBank/DDBJ whole genome shotgun (WGS) entry which is preliminary data.</text>
</comment>
<dbReference type="GO" id="GO:0005829">
    <property type="term" value="C:cytosol"/>
    <property type="evidence" value="ECO:0007669"/>
    <property type="project" value="TreeGrafter"/>
</dbReference>
<dbReference type="InterPro" id="IPR019888">
    <property type="entry name" value="Tscrpt_reg_AsnC-like"/>
</dbReference>
<evidence type="ECO:0000313" key="6">
    <source>
        <dbReference type="Proteomes" id="UP000886814"/>
    </source>
</evidence>
<dbReference type="InterPro" id="IPR011008">
    <property type="entry name" value="Dimeric_a/b-barrel"/>
</dbReference>
<dbReference type="Proteomes" id="UP000886814">
    <property type="component" value="Unassembled WGS sequence"/>
</dbReference>
<dbReference type="SUPFAM" id="SSF54909">
    <property type="entry name" value="Dimeric alpha+beta barrel"/>
    <property type="match status" value="1"/>
</dbReference>
<dbReference type="GO" id="GO:0043565">
    <property type="term" value="F:sequence-specific DNA binding"/>
    <property type="evidence" value="ECO:0007669"/>
    <property type="project" value="InterPro"/>
</dbReference>
<reference evidence="5" key="2">
    <citation type="submission" date="2021-04" db="EMBL/GenBank/DDBJ databases">
        <authorList>
            <person name="Gilroy R."/>
        </authorList>
    </citation>
    <scope>NUCLEOTIDE SEQUENCE</scope>
    <source>
        <strain evidence="5">CHK195-9823</strain>
    </source>
</reference>
<organism evidence="5 6">
    <name type="scientific">Candidatus Blautia stercorigallinarum</name>
    <dbReference type="NCBI Taxonomy" id="2838501"/>
    <lineage>
        <taxon>Bacteria</taxon>
        <taxon>Bacillati</taxon>
        <taxon>Bacillota</taxon>
        <taxon>Clostridia</taxon>
        <taxon>Lachnospirales</taxon>
        <taxon>Lachnospiraceae</taxon>
        <taxon>Blautia</taxon>
    </lineage>
</organism>
<dbReference type="PROSITE" id="PS50956">
    <property type="entry name" value="HTH_ASNC_2"/>
    <property type="match status" value="1"/>
</dbReference>
<dbReference type="InterPro" id="IPR011991">
    <property type="entry name" value="ArsR-like_HTH"/>
</dbReference>
<dbReference type="Gene3D" id="1.10.10.10">
    <property type="entry name" value="Winged helix-like DNA-binding domain superfamily/Winged helix DNA-binding domain"/>
    <property type="match status" value="1"/>
</dbReference>
<dbReference type="GO" id="GO:0043200">
    <property type="term" value="P:response to amino acid"/>
    <property type="evidence" value="ECO:0007669"/>
    <property type="project" value="TreeGrafter"/>
</dbReference>
<evidence type="ECO:0000256" key="2">
    <source>
        <dbReference type="ARBA" id="ARBA00023125"/>
    </source>
</evidence>
<sequence length="165" mass="18398">MKKDVLDTADKIILDILQENAKTPLKDIARKVYLSTPAVSARIEKMEKEGIITGYYAQVNPLALGYHIKALINLEVPPEDKKEFYPFVKACSNVIECNCVTGDYSMVLEVLFPSTIELDQFIGELQRFGRTKTLIVFSTSVEHRGITADIDSQGMGDRGKPEGMP</sequence>